<sequence>MNTSFLESPTFLIGAERSGTTLLRLMLSHHSQIAWCNEFEYVIDQVSDNAQFPKVSDYQDWLKTHRIFQATGFEVSPNLTYGELVQSFLQQKQAQEQKPVVGATVHRHFDRLLAIWPNARFIHIVRDPRDVARSCIGMGWAGNVWTGSQRWLEAEQDWEALKQTLPVNNYVEISYENLIREPQTVLTQLANFLGVAYDPAMLQYNQDTTYDQPDSSFLNQWRRKLGDREIQLVESRVGDLLLQRGYEASGLPTIQLTSSQIKSLKLQDWWARANFRLQRYGAVLFTLNYITSRLPLRAWRDRIQLKINQIDLEYIK</sequence>
<dbReference type="AlphaFoldDB" id="Q6ZET4"/>
<keyword evidence="5" id="KW-1185">Reference proteome</keyword>
<dbReference type="PANTHER" id="PTHR10704:SF44">
    <property type="entry name" value="LD35051P-RELATED"/>
    <property type="match status" value="1"/>
</dbReference>
<dbReference type="GO" id="GO:0006790">
    <property type="term" value="P:sulfur compound metabolic process"/>
    <property type="evidence" value="ECO:0000318"/>
    <property type="project" value="GO_Central"/>
</dbReference>
<dbReference type="EnsemblBacteria" id="BAD01816">
    <property type="protein sequence ID" value="BAD01816"/>
    <property type="gene ID" value="BAD01816"/>
</dbReference>
<gene>
    <name evidence="4" type="ordered locus">sll5046</name>
</gene>
<evidence type="ECO:0000256" key="1">
    <source>
        <dbReference type="ARBA" id="ARBA00022679"/>
    </source>
</evidence>
<dbReference type="GO" id="GO:0001517">
    <property type="term" value="F:N-acetylglucosamine 6-O-sulfotransferase activity"/>
    <property type="evidence" value="ECO:0000318"/>
    <property type="project" value="GO_Central"/>
</dbReference>
<dbReference type="InParanoid" id="Q6ZET4"/>
<dbReference type="InterPro" id="IPR051135">
    <property type="entry name" value="Gal/GlcNAc/GalNAc_ST"/>
</dbReference>
<evidence type="ECO:0000256" key="2">
    <source>
        <dbReference type="ARBA" id="ARBA00023157"/>
    </source>
</evidence>
<dbReference type="PANTHER" id="PTHR10704">
    <property type="entry name" value="CARBOHYDRATE SULFOTRANSFERASE"/>
    <property type="match status" value="1"/>
</dbReference>
<name>Q6ZET4_SYNY3</name>
<keyword evidence="3" id="KW-0325">Glycoprotein</keyword>
<dbReference type="FunFam" id="3.40.50.300:FF:002853">
    <property type="entry name" value="Protein-tyrosine sulfotransferase"/>
    <property type="match status" value="1"/>
</dbReference>
<dbReference type="PhylomeDB" id="Q6ZET4"/>
<organism evidence="4 5">
    <name type="scientific">Synechocystis sp. (strain ATCC 27184 / PCC 6803 / Kazusa)</name>
    <dbReference type="NCBI Taxonomy" id="1111708"/>
    <lineage>
        <taxon>Bacteria</taxon>
        <taxon>Bacillati</taxon>
        <taxon>Cyanobacteriota</taxon>
        <taxon>Cyanophyceae</taxon>
        <taxon>Synechococcales</taxon>
        <taxon>Merismopediaceae</taxon>
        <taxon>Synechocystis</taxon>
    </lineage>
</organism>
<dbReference type="SMR" id="Q6ZET4"/>
<dbReference type="GO" id="GO:0006044">
    <property type="term" value="P:N-acetylglucosamine metabolic process"/>
    <property type="evidence" value="ECO:0000318"/>
    <property type="project" value="GO_Central"/>
</dbReference>
<dbReference type="Gene3D" id="3.40.50.300">
    <property type="entry name" value="P-loop containing nucleotide triphosphate hydrolases"/>
    <property type="match status" value="1"/>
</dbReference>
<proteinExistence type="predicted"/>
<protein>
    <recommendedName>
        <fullName evidence="6">Sulfotransferase</fullName>
    </recommendedName>
</protein>
<dbReference type="InterPro" id="IPR027417">
    <property type="entry name" value="P-loop_NTPase"/>
</dbReference>
<evidence type="ECO:0000313" key="4">
    <source>
        <dbReference type="EMBL" id="BAD01816.1"/>
    </source>
</evidence>
<evidence type="ECO:0000313" key="5">
    <source>
        <dbReference type="Proteomes" id="UP000001425"/>
    </source>
</evidence>
<dbReference type="EMBL" id="AP004310">
    <property type="protein sequence ID" value="BAD01816.1"/>
    <property type="molecule type" value="Genomic_DNA"/>
</dbReference>
<dbReference type="Proteomes" id="UP000001425">
    <property type="component" value="Plasmid pSYSM"/>
</dbReference>
<evidence type="ECO:0000256" key="3">
    <source>
        <dbReference type="ARBA" id="ARBA00023180"/>
    </source>
</evidence>
<keyword evidence="1" id="KW-0808">Transferase</keyword>
<dbReference type="SUPFAM" id="SSF52540">
    <property type="entry name" value="P-loop containing nucleoside triphosphate hydrolases"/>
    <property type="match status" value="1"/>
</dbReference>
<geneLocation type="plasmid" evidence="4 5">
    <name>pSYSM</name>
</geneLocation>
<reference evidence="4 5" key="1">
    <citation type="journal article" date="2003" name="DNA Res.">
        <title>Structural analysis of four large plasmids harboring in a unicellular cyanobacterium, Synechocystis sp. PCC 6803.</title>
        <authorList>
            <person name="Kaneko T."/>
            <person name="Nakamura Y."/>
            <person name="Sasamoto S."/>
            <person name="Watanabe A."/>
            <person name="Kohara M."/>
            <person name="Matsumoto M."/>
            <person name="Shimpo S."/>
            <person name="Yamada M."/>
            <person name="Tabata S."/>
        </authorList>
    </citation>
    <scope>NUCLEOTIDE SEQUENCE [LARGE SCALE GENOMIC DNA]</scope>
    <source>
        <strain evidence="5">ATCC 27184 / PCC 6803 / Kazusa</strain>
    </source>
</reference>
<evidence type="ECO:0008006" key="6">
    <source>
        <dbReference type="Google" id="ProtNLM"/>
    </source>
</evidence>
<keyword evidence="4" id="KW-0614">Plasmid</keyword>
<accession>Q6ZET4</accession>
<keyword evidence="2" id="KW-1015">Disulfide bond</keyword>
<dbReference type="KEGG" id="syn:sll5046"/>
<dbReference type="Pfam" id="PF13469">
    <property type="entry name" value="Sulfotransfer_3"/>
    <property type="match status" value="1"/>
</dbReference>